<evidence type="ECO:0000313" key="2">
    <source>
        <dbReference type="EMBL" id="KAJ7043073.1"/>
    </source>
</evidence>
<evidence type="ECO:0000256" key="1">
    <source>
        <dbReference type="SAM" id="MobiDB-lite"/>
    </source>
</evidence>
<gene>
    <name evidence="2" type="ORF">C8F04DRAFT_29181</name>
</gene>
<dbReference type="Proteomes" id="UP001218188">
    <property type="component" value="Unassembled WGS sequence"/>
</dbReference>
<organism evidence="2 3">
    <name type="scientific">Mycena alexandri</name>
    <dbReference type="NCBI Taxonomy" id="1745969"/>
    <lineage>
        <taxon>Eukaryota</taxon>
        <taxon>Fungi</taxon>
        <taxon>Dikarya</taxon>
        <taxon>Basidiomycota</taxon>
        <taxon>Agaricomycotina</taxon>
        <taxon>Agaricomycetes</taxon>
        <taxon>Agaricomycetidae</taxon>
        <taxon>Agaricales</taxon>
        <taxon>Marasmiineae</taxon>
        <taxon>Mycenaceae</taxon>
        <taxon>Mycena</taxon>
    </lineage>
</organism>
<sequence>MAAVSALSILGKWLTTLEWPVESAGTEHFCMRKIGCLYYVSQFEGHGSNSPEIWEAAKLLLSLQFHDQYATELSGRGSAQVSAMPTASASTIIALVIHPLGCRHGLWIAARITRVAMHSPTESAHDGPGLGTDTGRLFP</sequence>
<proteinExistence type="predicted"/>
<keyword evidence="3" id="KW-1185">Reference proteome</keyword>
<evidence type="ECO:0000313" key="3">
    <source>
        <dbReference type="Proteomes" id="UP001218188"/>
    </source>
</evidence>
<protein>
    <submittedName>
        <fullName evidence="2">Uncharacterized protein</fullName>
    </submittedName>
</protein>
<accession>A0AAD6X8I7</accession>
<dbReference type="AlphaFoldDB" id="A0AAD6X8I7"/>
<name>A0AAD6X8I7_9AGAR</name>
<reference evidence="2" key="1">
    <citation type="submission" date="2023-03" db="EMBL/GenBank/DDBJ databases">
        <title>Massive genome expansion in bonnet fungi (Mycena s.s.) driven by repeated elements and novel gene families across ecological guilds.</title>
        <authorList>
            <consortium name="Lawrence Berkeley National Laboratory"/>
            <person name="Harder C.B."/>
            <person name="Miyauchi S."/>
            <person name="Viragh M."/>
            <person name="Kuo A."/>
            <person name="Thoen E."/>
            <person name="Andreopoulos B."/>
            <person name="Lu D."/>
            <person name="Skrede I."/>
            <person name="Drula E."/>
            <person name="Henrissat B."/>
            <person name="Morin E."/>
            <person name="Kohler A."/>
            <person name="Barry K."/>
            <person name="LaButti K."/>
            <person name="Morin E."/>
            <person name="Salamov A."/>
            <person name="Lipzen A."/>
            <person name="Mereny Z."/>
            <person name="Hegedus B."/>
            <person name="Baldrian P."/>
            <person name="Stursova M."/>
            <person name="Weitz H."/>
            <person name="Taylor A."/>
            <person name="Grigoriev I.V."/>
            <person name="Nagy L.G."/>
            <person name="Martin F."/>
            <person name="Kauserud H."/>
        </authorList>
    </citation>
    <scope>NUCLEOTIDE SEQUENCE</scope>
    <source>
        <strain evidence="2">CBHHK200</strain>
    </source>
</reference>
<feature type="region of interest" description="Disordered" evidence="1">
    <location>
        <begin position="120"/>
        <end position="139"/>
    </location>
</feature>
<comment type="caution">
    <text evidence="2">The sequence shown here is derived from an EMBL/GenBank/DDBJ whole genome shotgun (WGS) entry which is preliminary data.</text>
</comment>
<dbReference type="EMBL" id="JARJCM010000010">
    <property type="protein sequence ID" value="KAJ7043073.1"/>
    <property type="molecule type" value="Genomic_DNA"/>
</dbReference>